<evidence type="ECO:0000313" key="2">
    <source>
        <dbReference type="Proteomes" id="UP000759537"/>
    </source>
</evidence>
<organism evidence="1 2">
    <name type="scientific">Russula ochroleuca</name>
    <dbReference type="NCBI Taxonomy" id="152965"/>
    <lineage>
        <taxon>Eukaryota</taxon>
        <taxon>Fungi</taxon>
        <taxon>Dikarya</taxon>
        <taxon>Basidiomycota</taxon>
        <taxon>Agaricomycotina</taxon>
        <taxon>Agaricomycetes</taxon>
        <taxon>Russulales</taxon>
        <taxon>Russulaceae</taxon>
        <taxon>Russula</taxon>
    </lineage>
</organism>
<dbReference type="SUPFAM" id="SSF51735">
    <property type="entry name" value="NAD(P)-binding Rossmann-fold domains"/>
    <property type="match status" value="1"/>
</dbReference>
<sequence>MMINCCLLHITFWVIHSSISAFIAAISVLLSAFEHVSAVLFELASDFYGVAPRASFPTERCAILILGAHEGVGRNAALSFSELGYTVFALCPNRQDESGPPLPSARSRDVASLLYIWHNRKERSRSIPWGLVAPMQLNLWSRSQREAVHETVRAHCTAYDLHLVALVISPHSKPLCGPSPLFENALDSTERSDVSPENHAGEDAWRTTVLDEVTEPAIMACDYKSLLAEASGRVIILSNFTERSPLAFLSLISRTAAAENLAEMLESQGIRVSSIHFGPLAQYSTRRSPESHSIKRNRHFSRPFDWQGSFKVLTQKISRQLIVQDNLLFTVLHHVVQSRHPKFTYTVGVYPVLRLALGSTPISARIAAKSLMRWAKSLERVA</sequence>
<gene>
    <name evidence="1" type="ORF">DFH94DRAFT_751293</name>
</gene>
<protein>
    <submittedName>
        <fullName evidence="1">Uncharacterized protein</fullName>
    </submittedName>
</protein>
<name>A0A9P5MU05_9AGAM</name>
<comment type="caution">
    <text evidence="1">The sequence shown here is derived from an EMBL/GenBank/DDBJ whole genome shotgun (WGS) entry which is preliminary data.</text>
</comment>
<dbReference type="EMBL" id="WHVB01000011">
    <property type="protein sequence ID" value="KAF8478647.1"/>
    <property type="molecule type" value="Genomic_DNA"/>
</dbReference>
<proteinExistence type="predicted"/>
<keyword evidence="2" id="KW-1185">Reference proteome</keyword>
<evidence type="ECO:0000313" key="1">
    <source>
        <dbReference type="EMBL" id="KAF8478647.1"/>
    </source>
</evidence>
<reference evidence="1" key="2">
    <citation type="journal article" date="2020" name="Nat. Commun.">
        <title>Large-scale genome sequencing of mycorrhizal fungi provides insights into the early evolution of symbiotic traits.</title>
        <authorList>
            <person name="Miyauchi S."/>
            <person name="Kiss E."/>
            <person name="Kuo A."/>
            <person name="Drula E."/>
            <person name="Kohler A."/>
            <person name="Sanchez-Garcia M."/>
            <person name="Morin E."/>
            <person name="Andreopoulos B."/>
            <person name="Barry K.W."/>
            <person name="Bonito G."/>
            <person name="Buee M."/>
            <person name="Carver A."/>
            <person name="Chen C."/>
            <person name="Cichocki N."/>
            <person name="Clum A."/>
            <person name="Culley D."/>
            <person name="Crous P.W."/>
            <person name="Fauchery L."/>
            <person name="Girlanda M."/>
            <person name="Hayes R.D."/>
            <person name="Keri Z."/>
            <person name="LaButti K."/>
            <person name="Lipzen A."/>
            <person name="Lombard V."/>
            <person name="Magnuson J."/>
            <person name="Maillard F."/>
            <person name="Murat C."/>
            <person name="Nolan M."/>
            <person name="Ohm R.A."/>
            <person name="Pangilinan J."/>
            <person name="Pereira M.F."/>
            <person name="Perotto S."/>
            <person name="Peter M."/>
            <person name="Pfister S."/>
            <person name="Riley R."/>
            <person name="Sitrit Y."/>
            <person name="Stielow J.B."/>
            <person name="Szollosi G."/>
            <person name="Zifcakova L."/>
            <person name="Stursova M."/>
            <person name="Spatafora J.W."/>
            <person name="Tedersoo L."/>
            <person name="Vaario L.M."/>
            <person name="Yamada A."/>
            <person name="Yan M."/>
            <person name="Wang P."/>
            <person name="Xu J."/>
            <person name="Bruns T."/>
            <person name="Baldrian P."/>
            <person name="Vilgalys R."/>
            <person name="Dunand C."/>
            <person name="Henrissat B."/>
            <person name="Grigoriev I.V."/>
            <person name="Hibbett D."/>
            <person name="Nagy L.G."/>
            <person name="Martin F.M."/>
        </authorList>
    </citation>
    <scope>NUCLEOTIDE SEQUENCE</scope>
    <source>
        <strain evidence="1">Prilba</strain>
    </source>
</reference>
<accession>A0A9P5MU05</accession>
<dbReference type="Proteomes" id="UP000759537">
    <property type="component" value="Unassembled WGS sequence"/>
</dbReference>
<reference evidence="1" key="1">
    <citation type="submission" date="2019-10" db="EMBL/GenBank/DDBJ databases">
        <authorList>
            <consortium name="DOE Joint Genome Institute"/>
            <person name="Kuo A."/>
            <person name="Miyauchi S."/>
            <person name="Kiss E."/>
            <person name="Drula E."/>
            <person name="Kohler A."/>
            <person name="Sanchez-Garcia M."/>
            <person name="Andreopoulos B."/>
            <person name="Barry K.W."/>
            <person name="Bonito G."/>
            <person name="Buee M."/>
            <person name="Carver A."/>
            <person name="Chen C."/>
            <person name="Cichocki N."/>
            <person name="Clum A."/>
            <person name="Culley D."/>
            <person name="Crous P.W."/>
            <person name="Fauchery L."/>
            <person name="Girlanda M."/>
            <person name="Hayes R."/>
            <person name="Keri Z."/>
            <person name="LaButti K."/>
            <person name="Lipzen A."/>
            <person name="Lombard V."/>
            <person name="Magnuson J."/>
            <person name="Maillard F."/>
            <person name="Morin E."/>
            <person name="Murat C."/>
            <person name="Nolan M."/>
            <person name="Ohm R."/>
            <person name="Pangilinan J."/>
            <person name="Pereira M."/>
            <person name="Perotto S."/>
            <person name="Peter M."/>
            <person name="Riley R."/>
            <person name="Sitrit Y."/>
            <person name="Stielow B."/>
            <person name="Szollosi G."/>
            <person name="Zifcakova L."/>
            <person name="Stursova M."/>
            <person name="Spatafora J.W."/>
            <person name="Tedersoo L."/>
            <person name="Vaario L.-M."/>
            <person name="Yamada A."/>
            <person name="Yan M."/>
            <person name="Wang P."/>
            <person name="Xu J."/>
            <person name="Bruns T."/>
            <person name="Baldrian P."/>
            <person name="Vilgalys R."/>
            <person name="Henrissat B."/>
            <person name="Grigoriev I.V."/>
            <person name="Hibbett D."/>
            <person name="Nagy L.G."/>
            <person name="Martin F.M."/>
        </authorList>
    </citation>
    <scope>NUCLEOTIDE SEQUENCE</scope>
    <source>
        <strain evidence="1">Prilba</strain>
    </source>
</reference>
<dbReference type="Gene3D" id="3.40.50.720">
    <property type="entry name" value="NAD(P)-binding Rossmann-like Domain"/>
    <property type="match status" value="1"/>
</dbReference>
<dbReference type="OrthoDB" id="3160422at2759"/>
<dbReference type="InterPro" id="IPR036291">
    <property type="entry name" value="NAD(P)-bd_dom_sf"/>
</dbReference>
<dbReference type="AlphaFoldDB" id="A0A9P5MU05"/>